<evidence type="ECO:0000256" key="4">
    <source>
        <dbReference type="ARBA" id="ARBA00022692"/>
    </source>
</evidence>
<keyword evidence="3 12" id="KW-0813">Transport</keyword>
<keyword evidence="16" id="KW-1185">Reference proteome</keyword>
<feature type="transmembrane region" description="Helical" evidence="13">
    <location>
        <begin position="318"/>
        <end position="340"/>
    </location>
</feature>
<comment type="subunit">
    <text evidence="10">Interacts with creB.</text>
</comment>
<feature type="domain" description="Major facilitator superfamily (MFS) profile" evidence="14">
    <location>
        <begin position="24"/>
        <end position="473"/>
    </location>
</feature>
<dbReference type="PRINTS" id="PR00171">
    <property type="entry name" value="SUGRTRNSPORT"/>
</dbReference>
<evidence type="ECO:0000313" key="16">
    <source>
        <dbReference type="Proteomes" id="UP001141434"/>
    </source>
</evidence>
<feature type="transmembrane region" description="Helical" evidence="13">
    <location>
        <begin position="187"/>
        <end position="208"/>
    </location>
</feature>
<evidence type="ECO:0000256" key="7">
    <source>
        <dbReference type="ARBA" id="ARBA00022989"/>
    </source>
</evidence>
<evidence type="ECO:0000256" key="13">
    <source>
        <dbReference type="SAM" id="Phobius"/>
    </source>
</evidence>
<dbReference type="PROSITE" id="PS00217">
    <property type="entry name" value="SUGAR_TRANSPORT_2"/>
    <property type="match status" value="1"/>
</dbReference>
<dbReference type="InterPro" id="IPR005828">
    <property type="entry name" value="MFS_sugar_transport-like"/>
</dbReference>
<sequence>MRFGFNAQDRSSPREVFNWRLFWVIIVAAGGSVIFGYDLAFIGGVFSLQSFIRRFGLASQNASALQAHMVNLWGAFFGAPLFYWFNERFGRRRALMLAGSVFNIGVIVQMVCQGNIPAFYFGRFLSGLGVGGTTFVVPNYLSECAPAAARGGIVGCFEIGVQVGTITGFWINYGVEKHVSSITDKQWFIPIAFQFIPATLMMIGLVFLRESPRWYFQQGRREEAIRSLTWLRNLPVEHPYVADELADYDRQLESELSITSSSGIRGIISETFTRKMAPRLVHGCLLMIFQNSMGINAMNNFSVTFFKVLGYQGASAKLLSTGIYGIVKGVLATITFLFLADRFGRRSLIFAGSAICAFSMYYVAAFSAITDSFHSTKQPGAAGKAAAAFIYFYGAGYSIGWNMPWVIAAEIFPNRIRAFCMVLTTSSHWLGEFYVSYAVTYMFDSITYGTFIFFGSMAVVGAIYTYLFVPETSGVPLEHMDVLFEASGLAPQQMKEYKAFLANQTDTRNLKIIEMTGQDVAATEDQVGDKKQEHCQV</sequence>
<feature type="transmembrane region" description="Helical" evidence="13">
    <location>
        <begin position="21"/>
        <end position="46"/>
    </location>
</feature>
<feature type="transmembrane region" description="Helical" evidence="13">
    <location>
        <begin position="280"/>
        <end position="298"/>
    </location>
</feature>
<proteinExistence type="inferred from homology"/>
<dbReference type="PANTHER" id="PTHR48022">
    <property type="entry name" value="PLASTIDIC GLUCOSE TRANSPORTER 4"/>
    <property type="match status" value="1"/>
</dbReference>
<comment type="function">
    <text evidence="9">Integral membrane transporter that imports quinic acid to be catabolized as a carbon source.</text>
</comment>
<dbReference type="InterPro" id="IPR020846">
    <property type="entry name" value="MFS_dom"/>
</dbReference>
<comment type="subcellular location">
    <subcellularLocation>
        <location evidence="1">Cell membrane</location>
        <topology evidence="1">Multi-pass membrane protein</topology>
    </subcellularLocation>
</comment>
<name>A0A9W9K493_9EURO</name>
<feature type="transmembrane region" description="Helical" evidence="13">
    <location>
        <begin position="446"/>
        <end position="469"/>
    </location>
</feature>
<dbReference type="GO" id="GO:0005886">
    <property type="term" value="C:plasma membrane"/>
    <property type="evidence" value="ECO:0007669"/>
    <property type="project" value="UniProtKB-SubCell"/>
</dbReference>
<evidence type="ECO:0000256" key="9">
    <source>
        <dbReference type="ARBA" id="ARBA00037560"/>
    </source>
</evidence>
<feature type="transmembrane region" description="Helical" evidence="13">
    <location>
        <begin position="153"/>
        <end position="175"/>
    </location>
</feature>
<dbReference type="NCBIfam" id="TIGR00879">
    <property type="entry name" value="SP"/>
    <property type="match status" value="1"/>
</dbReference>
<evidence type="ECO:0000256" key="6">
    <source>
        <dbReference type="ARBA" id="ARBA00022911"/>
    </source>
</evidence>
<dbReference type="InterPro" id="IPR003663">
    <property type="entry name" value="Sugar/inositol_transpt"/>
</dbReference>
<dbReference type="RefSeq" id="XP_056510268.1">
    <property type="nucleotide sequence ID" value="XM_056657468.1"/>
</dbReference>
<evidence type="ECO:0000256" key="3">
    <source>
        <dbReference type="ARBA" id="ARBA00022448"/>
    </source>
</evidence>
<dbReference type="SUPFAM" id="SSF103473">
    <property type="entry name" value="MFS general substrate transporter"/>
    <property type="match status" value="1"/>
</dbReference>
<feature type="transmembrane region" description="Helical" evidence="13">
    <location>
        <begin position="118"/>
        <end position="141"/>
    </location>
</feature>
<keyword evidence="6" id="KW-0672">Quinate metabolism</keyword>
<dbReference type="GeneID" id="81396637"/>
<dbReference type="Pfam" id="PF00083">
    <property type="entry name" value="Sugar_tr"/>
    <property type="match status" value="1"/>
</dbReference>
<feature type="transmembrane region" description="Helical" evidence="13">
    <location>
        <begin position="419"/>
        <end position="440"/>
    </location>
</feature>
<dbReference type="PROSITE" id="PS50850">
    <property type="entry name" value="MFS"/>
    <property type="match status" value="1"/>
</dbReference>
<evidence type="ECO:0000313" key="15">
    <source>
        <dbReference type="EMBL" id="KAJ5092071.1"/>
    </source>
</evidence>
<organism evidence="15 16">
    <name type="scientific">Penicillium alfredii</name>
    <dbReference type="NCBI Taxonomy" id="1506179"/>
    <lineage>
        <taxon>Eukaryota</taxon>
        <taxon>Fungi</taxon>
        <taxon>Dikarya</taxon>
        <taxon>Ascomycota</taxon>
        <taxon>Pezizomycotina</taxon>
        <taxon>Eurotiomycetes</taxon>
        <taxon>Eurotiomycetidae</taxon>
        <taxon>Eurotiales</taxon>
        <taxon>Aspergillaceae</taxon>
        <taxon>Penicillium</taxon>
    </lineage>
</organism>
<feature type="transmembrane region" description="Helical" evidence="13">
    <location>
        <begin position="94"/>
        <end position="112"/>
    </location>
</feature>
<evidence type="ECO:0000256" key="5">
    <source>
        <dbReference type="ARBA" id="ARBA00022843"/>
    </source>
</evidence>
<evidence type="ECO:0000256" key="12">
    <source>
        <dbReference type="RuleBase" id="RU003346"/>
    </source>
</evidence>
<dbReference type="GO" id="GO:0005351">
    <property type="term" value="F:carbohydrate:proton symporter activity"/>
    <property type="evidence" value="ECO:0007669"/>
    <property type="project" value="TreeGrafter"/>
</dbReference>
<evidence type="ECO:0000256" key="8">
    <source>
        <dbReference type="ARBA" id="ARBA00023136"/>
    </source>
</evidence>
<keyword evidence="8 13" id="KW-0472">Membrane</keyword>
<comment type="caution">
    <text evidence="15">The sequence shown here is derived from an EMBL/GenBank/DDBJ whole genome shotgun (WGS) entry which is preliminary data.</text>
</comment>
<keyword evidence="7 13" id="KW-1133">Transmembrane helix</keyword>
<dbReference type="EMBL" id="JAPMSZ010000009">
    <property type="protein sequence ID" value="KAJ5092071.1"/>
    <property type="molecule type" value="Genomic_DNA"/>
</dbReference>
<evidence type="ECO:0000256" key="2">
    <source>
        <dbReference type="ARBA" id="ARBA00010992"/>
    </source>
</evidence>
<comment type="similarity">
    <text evidence="2 12">Belongs to the major facilitator superfamily. Sugar transporter (TC 2.A.1.1) family.</text>
</comment>
<dbReference type="Gene3D" id="1.20.1250.20">
    <property type="entry name" value="MFS general substrate transporter like domains"/>
    <property type="match status" value="1"/>
</dbReference>
<feature type="transmembrane region" description="Helical" evidence="13">
    <location>
        <begin position="389"/>
        <end position="407"/>
    </location>
</feature>
<dbReference type="Proteomes" id="UP001141434">
    <property type="component" value="Unassembled WGS sequence"/>
</dbReference>
<protein>
    <recommendedName>
        <fullName evidence="11">Quinate transporter</fullName>
    </recommendedName>
</protein>
<evidence type="ECO:0000256" key="1">
    <source>
        <dbReference type="ARBA" id="ARBA00004651"/>
    </source>
</evidence>
<reference evidence="15" key="2">
    <citation type="journal article" date="2023" name="IMA Fungus">
        <title>Comparative genomic study of the Penicillium genus elucidates a diverse pangenome and 15 lateral gene transfer events.</title>
        <authorList>
            <person name="Petersen C."/>
            <person name="Sorensen T."/>
            <person name="Nielsen M.R."/>
            <person name="Sondergaard T.E."/>
            <person name="Sorensen J.L."/>
            <person name="Fitzpatrick D.A."/>
            <person name="Frisvad J.C."/>
            <person name="Nielsen K.L."/>
        </authorList>
    </citation>
    <scope>NUCLEOTIDE SEQUENCE</scope>
    <source>
        <strain evidence="15">IBT 34128</strain>
    </source>
</reference>
<dbReference type="InterPro" id="IPR036259">
    <property type="entry name" value="MFS_trans_sf"/>
</dbReference>
<dbReference type="OrthoDB" id="508119at2759"/>
<evidence type="ECO:0000256" key="11">
    <source>
        <dbReference type="ARBA" id="ARBA00043213"/>
    </source>
</evidence>
<keyword evidence="5" id="KW-0832">Ubl conjugation</keyword>
<evidence type="ECO:0000259" key="14">
    <source>
        <dbReference type="PROSITE" id="PS50850"/>
    </source>
</evidence>
<reference evidence="15" key="1">
    <citation type="submission" date="2022-11" db="EMBL/GenBank/DDBJ databases">
        <authorList>
            <person name="Petersen C."/>
        </authorList>
    </citation>
    <scope>NUCLEOTIDE SEQUENCE</scope>
    <source>
        <strain evidence="15">IBT 34128</strain>
    </source>
</reference>
<feature type="transmembrane region" description="Helical" evidence="13">
    <location>
        <begin position="347"/>
        <end position="369"/>
    </location>
</feature>
<dbReference type="AlphaFoldDB" id="A0A9W9K493"/>
<evidence type="ECO:0000256" key="10">
    <source>
        <dbReference type="ARBA" id="ARBA00038682"/>
    </source>
</evidence>
<accession>A0A9W9K493</accession>
<dbReference type="InterPro" id="IPR050360">
    <property type="entry name" value="MFS_Sugar_Transporters"/>
</dbReference>
<keyword evidence="4 13" id="KW-0812">Transmembrane</keyword>
<dbReference type="InterPro" id="IPR005829">
    <property type="entry name" value="Sugar_transporter_CS"/>
</dbReference>
<gene>
    <name evidence="15" type="ORF">NUU61_006941</name>
</gene>
<dbReference type="PANTHER" id="PTHR48022:SF34">
    <property type="entry name" value="MAJOR FACILITATOR SUPERFAMILY (MFS) PROFILE DOMAIN-CONTAINING PROTEIN-RELATED"/>
    <property type="match status" value="1"/>
</dbReference>
<feature type="transmembrane region" description="Helical" evidence="13">
    <location>
        <begin position="66"/>
        <end position="85"/>
    </location>
</feature>